<dbReference type="CDD" id="cd02062">
    <property type="entry name" value="Nitro_FMN_reductase"/>
    <property type="match status" value="1"/>
</dbReference>
<keyword evidence="2" id="KW-0560">Oxidoreductase</keyword>
<evidence type="ECO:0000256" key="1">
    <source>
        <dbReference type="ARBA" id="ARBA00007118"/>
    </source>
</evidence>
<name>A0ABU4W7Q2_9FUSO</name>
<evidence type="ECO:0000313" key="4">
    <source>
        <dbReference type="EMBL" id="MDX8335561.1"/>
    </source>
</evidence>
<dbReference type="Gene3D" id="2.20.180.10">
    <property type="entry name" value="putative fmn-dependent nitroreductase like domains"/>
    <property type="match status" value="1"/>
</dbReference>
<dbReference type="Gene3D" id="3.40.109.10">
    <property type="entry name" value="NADH Oxidase"/>
    <property type="match status" value="1"/>
</dbReference>
<dbReference type="InterPro" id="IPR000415">
    <property type="entry name" value="Nitroreductase-like"/>
</dbReference>
<keyword evidence="5" id="KW-1185">Reference proteome</keyword>
<dbReference type="PANTHER" id="PTHR43673">
    <property type="entry name" value="NAD(P)H NITROREDUCTASE YDGI-RELATED"/>
    <property type="match status" value="1"/>
</dbReference>
<dbReference type="InterPro" id="IPR023312">
    <property type="entry name" value="Put_nitroreductase_C_bac"/>
</dbReference>
<sequence>MLNELLIKTRSHRTFDSTEITTETLESLVNAAHLGGSARNSQTLRYTLVTSQSLCHKIFPHTAWAGAIPWSPTLEDGPKAYILISTLKENTLSPITLGIDIGIACQNILLKATDMELGGCLIGAFNKLDVSKTLDLDTDTYTPQILIALGKPTDTVIITKGNVDNLKYHRDVEKNVHYVPKLSLDTLILKKF</sequence>
<dbReference type="InterPro" id="IPR029479">
    <property type="entry name" value="Nitroreductase"/>
</dbReference>
<gene>
    <name evidence="4" type="ORF">RFV38_03445</name>
</gene>
<comment type="similarity">
    <text evidence="1">Belongs to the nitroreductase family.</text>
</comment>
<organism evidence="4 5">
    <name type="scientific">Candidatus Cetobacterium colombiensis</name>
    <dbReference type="NCBI Taxonomy" id="3073100"/>
    <lineage>
        <taxon>Bacteria</taxon>
        <taxon>Fusobacteriati</taxon>
        <taxon>Fusobacteriota</taxon>
        <taxon>Fusobacteriia</taxon>
        <taxon>Fusobacteriales</taxon>
        <taxon>Fusobacteriaceae</taxon>
        <taxon>Cetobacterium</taxon>
    </lineage>
</organism>
<feature type="domain" description="Nitroreductase" evidence="3">
    <location>
        <begin position="9"/>
        <end position="151"/>
    </location>
</feature>
<proteinExistence type="inferred from homology"/>
<accession>A0ABU4W7Q2</accession>
<dbReference type="EMBL" id="JAVIKH010000003">
    <property type="protein sequence ID" value="MDX8335561.1"/>
    <property type="molecule type" value="Genomic_DNA"/>
</dbReference>
<comment type="caution">
    <text evidence="4">The sequence shown here is derived from an EMBL/GenBank/DDBJ whole genome shotgun (WGS) entry which is preliminary data.</text>
</comment>
<dbReference type="PANTHER" id="PTHR43673:SF10">
    <property type="entry name" value="NADH DEHYDROGENASE_NAD(P)H NITROREDUCTASE XCC3605-RELATED"/>
    <property type="match status" value="1"/>
</dbReference>
<evidence type="ECO:0000256" key="2">
    <source>
        <dbReference type="ARBA" id="ARBA00023002"/>
    </source>
</evidence>
<protein>
    <submittedName>
        <fullName evidence="4">Nitroreductase family protein</fullName>
    </submittedName>
</protein>
<evidence type="ECO:0000313" key="5">
    <source>
        <dbReference type="Proteomes" id="UP001279681"/>
    </source>
</evidence>
<dbReference type="Proteomes" id="UP001279681">
    <property type="component" value="Unassembled WGS sequence"/>
</dbReference>
<evidence type="ECO:0000259" key="3">
    <source>
        <dbReference type="Pfam" id="PF00881"/>
    </source>
</evidence>
<reference evidence="5" key="1">
    <citation type="submission" date="2023-07" db="EMBL/GenBank/DDBJ databases">
        <authorList>
            <person name="Colorado M.A."/>
            <person name="Villamil L.M."/>
            <person name="Melo J.F."/>
            <person name="Rodriguez J.A."/>
            <person name="Ruiz R.Y."/>
        </authorList>
    </citation>
    <scope>NUCLEOTIDE SEQUENCE [LARGE SCALE GENOMIC DNA]</scope>
    <source>
        <strain evidence="5">C33</strain>
    </source>
</reference>
<dbReference type="RefSeq" id="WP_320312970.1">
    <property type="nucleotide sequence ID" value="NZ_JAVIKH010000003.1"/>
</dbReference>
<dbReference type="Pfam" id="PF00881">
    <property type="entry name" value="Nitroreductase"/>
    <property type="match status" value="1"/>
</dbReference>
<dbReference type="SUPFAM" id="SSF55469">
    <property type="entry name" value="FMN-dependent nitroreductase-like"/>
    <property type="match status" value="1"/>
</dbReference>